<evidence type="ECO:0000313" key="4">
    <source>
        <dbReference type="EMBL" id="QGY72585.1"/>
    </source>
</evidence>
<protein>
    <submittedName>
        <fullName evidence="4">RNA dependent RNA polymerase</fullName>
    </submittedName>
</protein>
<evidence type="ECO:0000256" key="3">
    <source>
        <dbReference type="ARBA" id="ARBA00022695"/>
    </source>
</evidence>
<reference evidence="4 5" key="1">
    <citation type="journal article" date="2020" name="Virus Evol.">
        <title>Analysis of the virome associated to grapevine downy mildew lesions reveals new mycovirus lineages.</title>
        <authorList>
            <person name="Chiapello M."/>
            <person name="Rodriguez-Romero J."/>
            <person name="Ayllon M.A."/>
            <person name="Turina M."/>
        </authorList>
    </citation>
    <scope>NUCLEOTIDE SEQUENCE [LARGE SCALE GENOMIC DNA]</scope>
    <source>
        <strain evidence="4">DMG-A_37194</strain>
    </source>
</reference>
<keyword evidence="2" id="KW-0808">Transferase</keyword>
<evidence type="ECO:0000256" key="1">
    <source>
        <dbReference type="ARBA" id="ARBA00022484"/>
    </source>
</evidence>
<keyword evidence="5" id="KW-1185">Reference proteome</keyword>
<dbReference type="RefSeq" id="YP_010800250.1">
    <property type="nucleotide sequence ID" value="NC_076785.1"/>
</dbReference>
<evidence type="ECO:0000256" key="2">
    <source>
        <dbReference type="ARBA" id="ARBA00022679"/>
    </source>
</evidence>
<dbReference type="EMBL" id="MN532642">
    <property type="protein sequence ID" value="QGY72585.1"/>
    <property type="molecule type" value="Genomic_RNA"/>
</dbReference>
<keyword evidence="1" id="KW-0696">RNA-directed RNA polymerase</keyword>
<dbReference type="InterPro" id="IPR043502">
    <property type="entry name" value="DNA/RNA_pol_sf"/>
</dbReference>
<proteinExistence type="predicted"/>
<keyword evidence="3" id="KW-0548">Nucleotidyltransferase</keyword>
<sequence length="530" mass="60167">MGRKWFRGRRGVYVPDQQGCLEMERGLGGTLSVPVGDPGSSEEKAERFYNEHGYGTQDKGRCGVNAALEDGHQIPESAEEAAYCRLGVAKQKGKLRVVTMQASIMKDVLRPVHESAYNRLCKHPWLVRGDVKKAHFESLRSASSGLDFISGDYAASTDNLNCDAVLAVVETLAESLPPRESELFVRSFRDCHVVEGKDRYPVVRGSMMGNLGSFVVLCILNRICFERAVRLAGYDRHHPSILNGDDILFPGESGLYYSWLHCTSEVGFVINRSKTMRNRKYGDLNSQTYNFSKSRMVPKLCFGFLGSDSWKEPVGSLASPLFDLCRQIKFSTATWLLVAFPIRKLLARVPIPLSSFPSRWWNFLVKKNWFRGLIDLAEEPTPKVTGFTRAVPFSIGPPIHTTPYREARIREFSDRVITSFVNAWQGIPLPPAKTKIKHRTFRKLRSKFRLARKVSHWSRLWVTPVLEYLKDNHPEIFIVGSPKWVDDQPNLERQWSLVRSPIRRALSFAPLIDEFIPFYSSAQGKVFVAC</sequence>
<evidence type="ECO:0000313" key="5">
    <source>
        <dbReference type="Proteomes" id="UP000830855"/>
    </source>
</evidence>
<name>A0ABX6FIY9_9VIRU</name>
<accession>A0ABX6FIY9</accession>
<organism evidence="4 5">
    <name type="scientific">Plasmopara viticola lesion associated ourmia-like virus 55</name>
    <dbReference type="NCBI Taxonomy" id="2686526"/>
    <lineage>
        <taxon>Viruses</taxon>
        <taxon>Riboviria</taxon>
        <taxon>Orthornavirae</taxon>
        <taxon>Lenarviricota</taxon>
        <taxon>Miaviricetes</taxon>
        <taxon>Ourlivirales</taxon>
        <taxon>Botourmiaviridae</taxon>
        <taxon>Betabotoulivirus</taxon>
        <taxon>Betabotoulivirus etaplasmoparae</taxon>
    </lineage>
</organism>
<dbReference type="GeneID" id="80538773"/>
<dbReference type="Proteomes" id="UP000830855">
    <property type="component" value="Segment"/>
</dbReference>
<dbReference type="SUPFAM" id="SSF56672">
    <property type="entry name" value="DNA/RNA polymerases"/>
    <property type="match status" value="1"/>
</dbReference>